<dbReference type="EMBL" id="JAIWYP010000003">
    <property type="protein sequence ID" value="KAH3855756.1"/>
    <property type="molecule type" value="Genomic_DNA"/>
</dbReference>
<dbReference type="AlphaFoldDB" id="A0A9D4LCT6"/>
<accession>A0A9D4LCT6</accession>
<evidence type="ECO:0000313" key="2">
    <source>
        <dbReference type="Proteomes" id="UP000828390"/>
    </source>
</evidence>
<protein>
    <submittedName>
        <fullName evidence="1">Uncharacterized protein</fullName>
    </submittedName>
</protein>
<comment type="caution">
    <text evidence="1">The sequence shown here is derived from an EMBL/GenBank/DDBJ whole genome shotgun (WGS) entry which is preliminary data.</text>
</comment>
<reference evidence="1" key="1">
    <citation type="journal article" date="2019" name="bioRxiv">
        <title>The Genome of the Zebra Mussel, Dreissena polymorpha: A Resource for Invasive Species Research.</title>
        <authorList>
            <person name="McCartney M.A."/>
            <person name="Auch B."/>
            <person name="Kono T."/>
            <person name="Mallez S."/>
            <person name="Zhang Y."/>
            <person name="Obille A."/>
            <person name="Becker A."/>
            <person name="Abrahante J.E."/>
            <person name="Garbe J."/>
            <person name="Badalamenti J.P."/>
            <person name="Herman A."/>
            <person name="Mangelson H."/>
            <person name="Liachko I."/>
            <person name="Sullivan S."/>
            <person name="Sone E.D."/>
            <person name="Koren S."/>
            <person name="Silverstein K.A.T."/>
            <person name="Beckman K.B."/>
            <person name="Gohl D.M."/>
        </authorList>
    </citation>
    <scope>NUCLEOTIDE SEQUENCE</scope>
    <source>
        <strain evidence="1">Duluth1</strain>
        <tissue evidence="1">Whole animal</tissue>
    </source>
</reference>
<dbReference type="Proteomes" id="UP000828390">
    <property type="component" value="Unassembled WGS sequence"/>
</dbReference>
<gene>
    <name evidence="1" type="ORF">DPMN_098325</name>
</gene>
<evidence type="ECO:0000313" key="1">
    <source>
        <dbReference type="EMBL" id="KAH3855756.1"/>
    </source>
</evidence>
<sequence>MLHFLLECTVLDIVRKPIPSDIKYEVNLLSCKATKIWDEHSLEEKVNITLIVLHSTNVIECRQRG</sequence>
<organism evidence="1 2">
    <name type="scientific">Dreissena polymorpha</name>
    <name type="common">Zebra mussel</name>
    <name type="synonym">Mytilus polymorpha</name>
    <dbReference type="NCBI Taxonomy" id="45954"/>
    <lineage>
        <taxon>Eukaryota</taxon>
        <taxon>Metazoa</taxon>
        <taxon>Spiralia</taxon>
        <taxon>Lophotrochozoa</taxon>
        <taxon>Mollusca</taxon>
        <taxon>Bivalvia</taxon>
        <taxon>Autobranchia</taxon>
        <taxon>Heteroconchia</taxon>
        <taxon>Euheterodonta</taxon>
        <taxon>Imparidentia</taxon>
        <taxon>Neoheterodontei</taxon>
        <taxon>Myida</taxon>
        <taxon>Dreissenoidea</taxon>
        <taxon>Dreissenidae</taxon>
        <taxon>Dreissena</taxon>
    </lineage>
</organism>
<reference evidence="1" key="2">
    <citation type="submission" date="2020-11" db="EMBL/GenBank/DDBJ databases">
        <authorList>
            <person name="McCartney M.A."/>
            <person name="Auch B."/>
            <person name="Kono T."/>
            <person name="Mallez S."/>
            <person name="Becker A."/>
            <person name="Gohl D.M."/>
            <person name="Silverstein K.A.T."/>
            <person name="Koren S."/>
            <person name="Bechman K.B."/>
            <person name="Herman A."/>
            <person name="Abrahante J.E."/>
            <person name="Garbe J."/>
        </authorList>
    </citation>
    <scope>NUCLEOTIDE SEQUENCE</scope>
    <source>
        <strain evidence="1">Duluth1</strain>
        <tissue evidence="1">Whole animal</tissue>
    </source>
</reference>
<keyword evidence="2" id="KW-1185">Reference proteome</keyword>
<proteinExistence type="predicted"/>
<name>A0A9D4LCT6_DREPO</name>